<name>W2JMQ4_PHYNI</name>
<dbReference type="PANTHER" id="PTHR12771:SF56">
    <property type="entry name" value="CED-12"/>
    <property type="match status" value="1"/>
</dbReference>
<protein>
    <recommendedName>
        <fullName evidence="2">ELMO domain-containing protein</fullName>
    </recommendedName>
</protein>
<dbReference type="InterPro" id="IPR050868">
    <property type="entry name" value="ELMO_domain-containing"/>
</dbReference>
<feature type="compositionally biased region" description="Basic and acidic residues" evidence="1">
    <location>
        <begin position="298"/>
        <end position="307"/>
    </location>
</feature>
<dbReference type="AlphaFoldDB" id="W2JMQ4"/>
<proteinExistence type="predicted"/>
<feature type="domain" description="ELMO" evidence="2">
    <location>
        <begin position="42"/>
        <end position="206"/>
    </location>
</feature>
<feature type="region of interest" description="Disordered" evidence="1">
    <location>
        <begin position="239"/>
        <end position="383"/>
    </location>
</feature>
<evidence type="ECO:0000313" key="3">
    <source>
        <dbReference type="EMBL" id="ETL46908.1"/>
    </source>
</evidence>
<dbReference type="PROSITE" id="PS51335">
    <property type="entry name" value="ELMO"/>
    <property type="match status" value="1"/>
</dbReference>
<sequence>MGNASGRELNQADRARRPNDKEMLVLFKMQRALFHRLVASPEHLQLLQRYWTASFRRKHQMPGFVLVSDLWKEAGFSDPNPAADLNPMGELGLQCLVFFVETYPAETAMMRRGRGGYPFAKAAVAIVRSLSLTMHLMDMRGNPGPFPVTDTLFWQLFERDDGFFQLFSLAFLTFEELFCEEVAVNLWMRDVDACSTAVVDKLVAAVQHKLTGELKKAPLKLADLRNLCTNGRHIVDRTVENSRAARRRSSTGSETGAVSRWSQHQTTGRKSMREVGKTWGKEKGEETPPSKGYRLKPRMPEIERPRSDSSQTSGVTSDAEAPSPRHHCAAEDKDDEVPDQAASEPTEDLFAGLVTKASVSFDSKHSEIESLETRHSRPEAARREPGCLWHGAIAKDYDNRKID</sequence>
<dbReference type="EMBL" id="KI671430">
    <property type="protein sequence ID" value="ETL46908.1"/>
    <property type="molecule type" value="Genomic_DNA"/>
</dbReference>
<dbReference type="VEuPathDB" id="FungiDB:PPTG_19542"/>
<dbReference type="Pfam" id="PF04727">
    <property type="entry name" value="ELMO_CED12"/>
    <property type="match status" value="1"/>
</dbReference>
<feature type="compositionally biased region" description="Basic and acidic residues" evidence="1">
    <location>
        <begin position="362"/>
        <end position="383"/>
    </location>
</feature>
<feature type="compositionally biased region" description="Basic and acidic residues" evidence="1">
    <location>
        <begin position="271"/>
        <end position="288"/>
    </location>
</feature>
<evidence type="ECO:0000256" key="1">
    <source>
        <dbReference type="SAM" id="MobiDB-lite"/>
    </source>
</evidence>
<dbReference type="Proteomes" id="UP000053864">
    <property type="component" value="Unassembled WGS sequence"/>
</dbReference>
<feature type="compositionally biased region" description="Polar residues" evidence="1">
    <location>
        <begin position="260"/>
        <end position="269"/>
    </location>
</feature>
<evidence type="ECO:0000313" key="4">
    <source>
        <dbReference type="Proteomes" id="UP000053864"/>
    </source>
</evidence>
<dbReference type="PANTHER" id="PTHR12771">
    <property type="entry name" value="ENGULFMENT AND CELL MOTILITY"/>
    <property type="match status" value="1"/>
</dbReference>
<evidence type="ECO:0000259" key="2">
    <source>
        <dbReference type="PROSITE" id="PS51335"/>
    </source>
</evidence>
<organism evidence="3 4">
    <name type="scientific">Phytophthora nicotianae</name>
    <name type="common">Potato buckeye rot agent</name>
    <name type="synonym">Phytophthora parasitica</name>
    <dbReference type="NCBI Taxonomy" id="4792"/>
    <lineage>
        <taxon>Eukaryota</taxon>
        <taxon>Sar</taxon>
        <taxon>Stramenopiles</taxon>
        <taxon>Oomycota</taxon>
        <taxon>Peronosporomycetes</taxon>
        <taxon>Peronosporales</taxon>
        <taxon>Peronosporaceae</taxon>
        <taxon>Phytophthora</taxon>
    </lineage>
</organism>
<accession>W2JMQ4</accession>
<dbReference type="InterPro" id="IPR006816">
    <property type="entry name" value="ELMO_dom"/>
</dbReference>
<gene>
    <name evidence="3" type="ORF">L916_03287</name>
</gene>
<reference evidence="3 4" key="1">
    <citation type="submission" date="2013-11" db="EMBL/GenBank/DDBJ databases">
        <title>The Genome Sequence of Phytophthora parasitica CJ05E6.</title>
        <authorList>
            <consortium name="The Broad Institute Genomics Platform"/>
            <person name="Russ C."/>
            <person name="Tyler B."/>
            <person name="Panabieres F."/>
            <person name="Shan W."/>
            <person name="Tripathy S."/>
            <person name="Grunwald N."/>
            <person name="Machado M."/>
            <person name="Johnson C.S."/>
            <person name="Arredondo F."/>
            <person name="Hong C."/>
            <person name="Coffey M."/>
            <person name="Young S.K."/>
            <person name="Zeng Q."/>
            <person name="Gargeya S."/>
            <person name="Fitzgerald M."/>
            <person name="Abouelleil A."/>
            <person name="Alvarado L."/>
            <person name="Chapman S.B."/>
            <person name="Gainer-Dewar J."/>
            <person name="Goldberg J."/>
            <person name="Griggs A."/>
            <person name="Gujja S."/>
            <person name="Hansen M."/>
            <person name="Howarth C."/>
            <person name="Imamovic A."/>
            <person name="Ireland A."/>
            <person name="Larimer J."/>
            <person name="McCowan C."/>
            <person name="Murphy C."/>
            <person name="Pearson M."/>
            <person name="Poon T.W."/>
            <person name="Priest M."/>
            <person name="Roberts A."/>
            <person name="Saif S."/>
            <person name="Shea T."/>
            <person name="Sykes S."/>
            <person name="Wortman J."/>
            <person name="Nusbaum C."/>
            <person name="Birren B."/>
        </authorList>
    </citation>
    <scope>NUCLEOTIDE SEQUENCE [LARGE SCALE GENOMIC DNA]</scope>
    <source>
        <strain evidence="3 4">CJ05E6</strain>
    </source>
</reference>